<comment type="caution">
    <text evidence="2">The sequence shown here is derived from an EMBL/GenBank/DDBJ whole genome shotgun (WGS) entry which is preliminary data.</text>
</comment>
<dbReference type="Proteomes" id="UP000765509">
    <property type="component" value="Unassembled WGS sequence"/>
</dbReference>
<feature type="compositionally biased region" description="Basic and acidic residues" evidence="1">
    <location>
        <begin position="113"/>
        <end position="124"/>
    </location>
</feature>
<evidence type="ECO:0000313" key="2">
    <source>
        <dbReference type="EMBL" id="MBW0494292.1"/>
    </source>
</evidence>
<proteinExistence type="predicted"/>
<organism evidence="2 3">
    <name type="scientific">Austropuccinia psidii MF-1</name>
    <dbReference type="NCBI Taxonomy" id="1389203"/>
    <lineage>
        <taxon>Eukaryota</taxon>
        <taxon>Fungi</taxon>
        <taxon>Dikarya</taxon>
        <taxon>Basidiomycota</taxon>
        <taxon>Pucciniomycotina</taxon>
        <taxon>Pucciniomycetes</taxon>
        <taxon>Pucciniales</taxon>
        <taxon>Sphaerophragmiaceae</taxon>
        <taxon>Austropuccinia</taxon>
    </lineage>
</organism>
<dbReference type="AlphaFoldDB" id="A0A9Q3H7P1"/>
<gene>
    <name evidence="2" type="ORF">O181_034007</name>
</gene>
<accession>A0A9Q3H7P1</accession>
<sequence>MPVTPSEPEGSKGKEKRHSKGLITAKKWTPIATQRIRKPQTSASIQGEPTLITCTGKITIVNPVVTSEAKLPKSVDKKFEQVTVKVKYPKNIYCELFSNTYMSPVHHRDLRIPRNKPEEREGLSRTRRPGSRHLGHSGRWEDIEVNNTHSAIHFPIQQKPQTRGLQGYG</sequence>
<name>A0A9Q3H7P1_9BASI</name>
<reference evidence="2" key="1">
    <citation type="submission" date="2021-03" db="EMBL/GenBank/DDBJ databases">
        <title>Draft genome sequence of rust myrtle Austropuccinia psidii MF-1, a brazilian biotype.</title>
        <authorList>
            <person name="Quecine M.C."/>
            <person name="Pachon D.M.R."/>
            <person name="Bonatelli M.L."/>
            <person name="Correr F.H."/>
            <person name="Franceschini L.M."/>
            <person name="Leite T.F."/>
            <person name="Margarido G.R.A."/>
            <person name="Almeida C.A."/>
            <person name="Ferrarezi J.A."/>
            <person name="Labate C.A."/>
        </authorList>
    </citation>
    <scope>NUCLEOTIDE SEQUENCE</scope>
    <source>
        <strain evidence="2">MF-1</strain>
    </source>
</reference>
<feature type="region of interest" description="Disordered" evidence="1">
    <location>
        <begin position="1"/>
        <end position="26"/>
    </location>
</feature>
<protein>
    <submittedName>
        <fullName evidence="2">Uncharacterized protein</fullName>
    </submittedName>
</protein>
<evidence type="ECO:0000313" key="3">
    <source>
        <dbReference type="Proteomes" id="UP000765509"/>
    </source>
</evidence>
<dbReference type="EMBL" id="AVOT02012505">
    <property type="protein sequence ID" value="MBW0494292.1"/>
    <property type="molecule type" value="Genomic_DNA"/>
</dbReference>
<keyword evidence="3" id="KW-1185">Reference proteome</keyword>
<feature type="region of interest" description="Disordered" evidence="1">
    <location>
        <begin position="113"/>
        <end position="138"/>
    </location>
</feature>
<evidence type="ECO:0000256" key="1">
    <source>
        <dbReference type="SAM" id="MobiDB-lite"/>
    </source>
</evidence>
<feature type="compositionally biased region" description="Basic residues" evidence="1">
    <location>
        <begin position="125"/>
        <end position="136"/>
    </location>
</feature>